<protein>
    <submittedName>
        <fullName evidence="1">Uncharacterized protein</fullName>
    </submittedName>
</protein>
<reference evidence="1" key="1">
    <citation type="journal article" date="2014" name="Front. Microbiol.">
        <title>High frequency of phylogenetically diverse reductive dehalogenase-homologous genes in deep subseafloor sedimentary metagenomes.</title>
        <authorList>
            <person name="Kawai M."/>
            <person name="Futagami T."/>
            <person name="Toyoda A."/>
            <person name="Takaki Y."/>
            <person name="Nishi S."/>
            <person name="Hori S."/>
            <person name="Arai W."/>
            <person name="Tsubouchi T."/>
            <person name="Morono Y."/>
            <person name="Uchiyama I."/>
            <person name="Ito T."/>
            <person name="Fujiyama A."/>
            <person name="Inagaki F."/>
            <person name="Takami H."/>
        </authorList>
    </citation>
    <scope>NUCLEOTIDE SEQUENCE</scope>
    <source>
        <strain evidence="1">Expedition CK06-06</strain>
    </source>
</reference>
<accession>X1VKI6</accession>
<gene>
    <name evidence="1" type="ORF">S12H4_44701</name>
</gene>
<dbReference type="AlphaFoldDB" id="X1VKI6"/>
<name>X1VKI6_9ZZZZ</name>
<evidence type="ECO:0000313" key="1">
    <source>
        <dbReference type="EMBL" id="GAJ16101.1"/>
    </source>
</evidence>
<comment type="caution">
    <text evidence="1">The sequence shown here is derived from an EMBL/GenBank/DDBJ whole genome shotgun (WGS) entry which is preliminary data.</text>
</comment>
<dbReference type="EMBL" id="BARW01027568">
    <property type="protein sequence ID" value="GAJ16101.1"/>
    <property type="molecule type" value="Genomic_DNA"/>
</dbReference>
<proteinExistence type="predicted"/>
<organism evidence="1">
    <name type="scientific">marine sediment metagenome</name>
    <dbReference type="NCBI Taxonomy" id="412755"/>
    <lineage>
        <taxon>unclassified sequences</taxon>
        <taxon>metagenomes</taxon>
        <taxon>ecological metagenomes</taxon>
    </lineage>
</organism>
<sequence length="40" mass="4846">MPGSIPLITPLKEGNKELKHIKNKEEGRQRKEKFFKYERF</sequence>